<dbReference type="OrthoDB" id="839239at2"/>
<proteinExistence type="predicted"/>
<dbReference type="Proteomes" id="UP000193804">
    <property type="component" value="Unassembled WGS sequence"/>
</dbReference>
<dbReference type="AlphaFoldDB" id="A0A1X7KD08"/>
<dbReference type="RefSeq" id="WP_085517736.1">
    <property type="nucleotide sequence ID" value="NZ_FXAW01000005.1"/>
</dbReference>
<dbReference type="EMBL" id="FXAW01000005">
    <property type="protein sequence ID" value="SMG38736.1"/>
    <property type="molecule type" value="Genomic_DNA"/>
</dbReference>
<reference evidence="2" key="1">
    <citation type="submission" date="2017-04" db="EMBL/GenBank/DDBJ databases">
        <authorList>
            <person name="Varghese N."/>
            <person name="Submissions S."/>
        </authorList>
    </citation>
    <scope>NUCLEOTIDE SEQUENCE [LARGE SCALE GENOMIC DNA]</scope>
    <source>
        <strain evidence="2">DSM 4125</strain>
    </source>
</reference>
<organism evidence="1 2">
    <name type="scientific">Marivirga sericea</name>
    <dbReference type="NCBI Taxonomy" id="1028"/>
    <lineage>
        <taxon>Bacteria</taxon>
        <taxon>Pseudomonadati</taxon>
        <taxon>Bacteroidota</taxon>
        <taxon>Cytophagia</taxon>
        <taxon>Cytophagales</taxon>
        <taxon>Marivirgaceae</taxon>
        <taxon>Marivirga</taxon>
    </lineage>
</organism>
<protein>
    <recommendedName>
        <fullName evidence="3">Lipocalin-like domain-containing protein</fullName>
    </recommendedName>
</protein>
<accession>A0A1X7KD08</accession>
<evidence type="ECO:0000313" key="2">
    <source>
        <dbReference type="Proteomes" id="UP000193804"/>
    </source>
</evidence>
<evidence type="ECO:0000313" key="1">
    <source>
        <dbReference type="EMBL" id="SMG38736.1"/>
    </source>
</evidence>
<name>A0A1X7KD08_9BACT</name>
<evidence type="ECO:0008006" key="3">
    <source>
        <dbReference type="Google" id="ProtNLM"/>
    </source>
</evidence>
<sequence>MKYVLTIILMFALYQSEPEIIGRWQIQSFEAIDKIKQSPAYTYGDADAREQLDKLFNLMLENGEYYFKNDTLYYSDIEHGKIIKRRAIWTKKDDILTINEIDRVFERQAQINFLSKDSFAISLIIHGKAGDSNLIFTKIK</sequence>
<gene>
    <name evidence="1" type="ORF">SAMN05661096_02565</name>
</gene>
<keyword evidence="2" id="KW-1185">Reference proteome</keyword>
<dbReference type="STRING" id="1028.SAMN05661096_02565"/>